<evidence type="ECO:0000256" key="5">
    <source>
        <dbReference type="ARBA" id="ARBA00022729"/>
    </source>
</evidence>
<comment type="subcellular location">
    <subcellularLocation>
        <location evidence="1 8">Cell outer membrane</location>
        <topology evidence="1 8">Multi-pass membrane protein</topology>
    </subcellularLocation>
</comment>
<evidence type="ECO:0000313" key="10">
    <source>
        <dbReference type="EMBL" id="SEW52866.1"/>
    </source>
</evidence>
<dbReference type="RefSeq" id="WP_177192332.1">
    <property type="nucleotide sequence ID" value="NZ_FOJG01000002.1"/>
</dbReference>
<dbReference type="InterPro" id="IPR008969">
    <property type="entry name" value="CarboxyPept-like_regulatory"/>
</dbReference>
<feature type="domain" description="TonB-dependent receptor plug" evidence="9">
    <location>
        <begin position="123"/>
        <end position="219"/>
    </location>
</feature>
<accession>A0A1I0S9G3</accession>
<dbReference type="InterPro" id="IPR036942">
    <property type="entry name" value="Beta-barrel_TonB_sf"/>
</dbReference>
<dbReference type="Gene3D" id="2.170.130.10">
    <property type="entry name" value="TonB-dependent receptor, plug domain"/>
    <property type="match status" value="1"/>
</dbReference>
<dbReference type="InterPro" id="IPR012910">
    <property type="entry name" value="Plug_dom"/>
</dbReference>
<evidence type="ECO:0000256" key="1">
    <source>
        <dbReference type="ARBA" id="ARBA00004571"/>
    </source>
</evidence>
<sequence>MSIRSILAWLLLFYTPALLAQKGSVKGRITASDGKPLSYITVGVKQTASGAQTDENGNYIIQQIAPGKYTLSASAVGYKPAEKVISITGGSTITADFLLQTTSTTLEEVAVQGYKSGGQIRSQTISTAAYKEQPATLVELMNRAAGIRIRQTGGLGSRSNLMLNGFQNRSVRYFKDGIPLDYLGGGFDISLVPSNMLDRVEVYKGVLPFHLGADALGGAINMITAQDTKSFLNASFEHGSFNTNRVSLNGYYKNASGKFFAGVNAFYNYADNNYKVNVQQVDTATGNKKDAAVKLFHNRFSNYYAEGFIGIAGRKWADELRFGLTAFSVERQFQFGSTMDKPFGAATGKQYSVVPTLQYKKQLWQGKLDINQFLVYNSLHAKTVDTAHGHYDWYGHFSPSSNSIGEISDRGSLSDITFKYFTSRTNLSYKLTPGQVINVNVVFNNFSRTGEDPYGFKFKNEKDVLTVPAKYNKIIVAGGLTSTFLEGRLQNSLAGKFYHYNTDASDADYQGNEIRTKNSNTAWGIAEGIKYNITRYSSAQLSVETALRLPEQDELFGDGNLKLSNFDLHPERSLNINAGYKIAVPGRFKIEANAFYRYTKDLILLMPINFMYAQSQNVEKVKGAGLDADASVNIFSWLEASGNFTYQDLRLVNPGNVATDKARLRNTPYFFANAGLNARFNKVLFKEDKIHLYWYYSFVREYYVDYIPKSVEPDGFLGLFGKTKIDARNVIPDQQVHTAGFTYYPDKNRYAIGFQTRNIFDTPVYDNFRIQNPGRSFSLKISYSL</sequence>
<dbReference type="GO" id="GO:0044718">
    <property type="term" value="P:siderophore transmembrane transport"/>
    <property type="evidence" value="ECO:0007669"/>
    <property type="project" value="TreeGrafter"/>
</dbReference>
<evidence type="ECO:0000256" key="3">
    <source>
        <dbReference type="ARBA" id="ARBA00022452"/>
    </source>
</evidence>
<dbReference type="Pfam" id="PF07715">
    <property type="entry name" value="Plug"/>
    <property type="match status" value="1"/>
</dbReference>
<evidence type="ECO:0000259" key="9">
    <source>
        <dbReference type="Pfam" id="PF07715"/>
    </source>
</evidence>
<protein>
    <submittedName>
        <fullName evidence="10">Outer membrane receptor proteins, mostly Fe transport</fullName>
    </submittedName>
</protein>
<keyword evidence="7 8" id="KW-0998">Cell outer membrane</keyword>
<keyword evidence="11" id="KW-1185">Reference proteome</keyword>
<dbReference type="InterPro" id="IPR037066">
    <property type="entry name" value="Plug_dom_sf"/>
</dbReference>
<keyword evidence="6 8" id="KW-0472">Membrane</keyword>
<dbReference type="PROSITE" id="PS52016">
    <property type="entry name" value="TONB_DEPENDENT_REC_3"/>
    <property type="match status" value="1"/>
</dbReference>
<dbReference type="GO" id="GO:0015344">
    <property type="term" value="F:siderophore uptake transmembrane transporter activity"/>
    <property type="evidence" value="ECO:0007669"/>
    <property type="project" value="TreeGrafter"/>
</dbReference>
<organism evidence="10 11">
    <name type="scientific">Chitinophaga arvensicola</name>
    <dbReference type="NCBI Taxonomy" id="29529"/>
    <lineage>
        <taxon>Bacteria</taxon>
        <taxon>Pseudomonadati</taxon>
        <taxon>Bacteroidota</taxon>
        <taxon>Chitinophagia</taxon>
        <taxon>Chitinophagales</taxon>
        <taxon>Chitinophagaceae</taxon>
        <taxon>Chitinophaga</taxon>
    </lineage>
</organism>
<evidence type="ECO:0000256" key="8">
    <source>
        <dbReference type="PROSITE-ProRule" id="PRU01360"/>
    </source>
</evidence>
<reference evidence="11" key="1">
    <citation type="submission" date="2016-10" db="EMBL/GenBank/DDBJ databases">
        <authorList>
            <person name="Varghese N."/>
            <person name="Submissions S."/>
        </authorList>
    </citation>
    <scope>NUCLEOTIDE SEQUENCE [LARGE SCALE GENOMIC DNA]</scope>
    <source>
        <strain evidence="11">DSM 3695</strain>
    </source>
</reference>
<dbReference type="STRING" id="29529.SAMN04488122_5192"/>
<proteinExistence type="inferred from homology"/>
<keyword evidence="10" id="KW-0675">Receptor</keyword>
<keyword evidence="2 8" id="KW-0813">Transport</keyword>
<keyword evidence="3 8" id="KW-1134">Transmembrane beta strand</keyword>
<dbReference type="Pfam" id="PF13715">
    <property type="entry name" value="CarbopepD_reg_2"/>
    <property type="match status" value="1"/>
</dbReference>
<dbReference type="Gene3D" id="2.60.40.1120">
    <property type="entry name" value="Carboxypeptidase-like, regulatory domain"/>
    <property type="match status" value="1"/>
</dbReference>
<gene>
    <name evidence="10" type="ORF">SAMN04488122_5192</name>
</gene>
<evidence type="ECO:0000256" key="7">
    <source>
        <dbReference type="ARBA" id="ARBA00023237"/>
    </source>
</evidence>
<dbReference type="EMBL" id="FOJG01000002">
    <property type="protein sequence ID" value="SEW52866.1"/>
    <property type="molecule type" value="Genomic_DNA"/>
</dbReference>
<keyword evidence="5" id="KW-0732">Signal</keyword>
<keyword evidence="4 8" id="KW-0812">Transmembrane</keyword>
<name>A0A1I0S9G3_9BACT</name>
<dbReference type="AlphaFoldDB" id="A0A1I0S9G3"/>
<dbReference type="GO" id="GO:0009279">
    <property type="term" value="C:cell outer membrane"/>
    <property type="evidence" value="ECO:0007669"/>
    <property type="project" value="UniProtKB-SubCell"/>
</dbReference>
<dbReference type="SUPFAM" id="SSF56935">
    <property type="entry name" value="Porins"/>
    <property type="match status" value="1"/>
</dbReference>
<dbReference type="PANTHER" id="PTHR30069:SF29">
    <property type="entry name" value="HEMOGLOBIN AND HEMOGLOBIN-HAPTOGLOBIN-BINDING PROTEIN 1-RELATED"/>
    <property type="match status" value="1"/>
</dbReference>
<dbReference type="Proteomes" id="UP000199310">
    <property type="component" value="Unassembled WGS sequence"/>
</dbReference>
<dbReference type="PANTHER" id="PTHR30069">
    <property type="entry name" value="TONB-DEPENDENT OUTER MEMBRANE RECEPTOR"/>
    <property type="match status" value="1"/>
</dbReference>
<comment type="similarity">
    <text evidence="8">Belongs to the TonB-dependent receptor family.</text>
</comment>
<dbReference type="InterPro" id="IPR039426">
    <property type="entry name" value="TonB-dep_rcpt-like"/>
</dbReference>
<evidence type="ECO:0000313" key="11">
    <source>
        <dbReference type="Proteomes" id="UP000199310"/>
    </source>
</evidence>
<dbReference type="Gene3D" id="2.40.170.20">
    <property type="entry name" value="TonB-dependent receptor, beta-barrel domain"/>
    <property type="match status" value="1"/>
</dbReference>
<evidence type="ECO:0000256" key="2">
    <source>
        <dbReference type="ARBA" id="ARBA00022448"/>
    </source>
</evidence>
<evidence type="ECO:0000256" key="6">
    <source>
        <dbReference type="ARBA" id="ARBA00023136"/>
    </source>
</evidence>
<evidence type="ECO:0000256" key="4">
    <source>
        <dbReference type="ARBA" id="ARBA00022692"/>
    </source>
</evidence>
<dbReference type="SUPFAM" id="SSF49464">
    <property type="entry name" value="Carboxypeptidase regulatory domain-like"/>
    <property type="match status" value="1"/>
</dbReference>